<feature type="domain" description="HAT C-terminal dimerisation" evidence="7">
    <location>
        <begin position="515"/>
        <end position="594"/>
    </location>
</feature>
<dbReference type="PANTHER" id="PTHR46481:SF10">
    <property type="entry name" value="ZINC FINGER BED DOMAIN-CONTAINING PROTEIN 39"/>
    <property type="match status" value="1"/>
</dbReference>
<sequence>MITSTEFLNIIMYLAACSPEYSVVRRVMPKSATTVTSWIASMFEREQKHIVDYFQEHNIGQINLSFDLWKGPNNRYYLAVVGHWFDAKAKKVRHSLLALRNLQGAHTGENQGVLLWRILQDFKITGLLGWFTLDSGAYNGVTLRWLAEQVETEHGWTFLADERYIRCFGHTLNLIVEAFLIGTHYTNLKRALNDIARERQNITANGGGLTAAQQRREFELQEDLEMAEWRKTGALGKLRNIIMFITRSHHRRELFITVVRRCKADGSIPAEVKAELLVVPNDTRWGSTFEAITRAQKLKPAVQQFLNLQRTAGSEDELSTADWQTLSLIAEILQPFRTFTLCLEGNRENGALYDIVRLFETLRKELTKAYHKHLTTRPLLVSSLDFAIRKLNSYYNFTRLPPVVFASVALHPELKMRYYEAVYRDDHEKLELVRSKVDQVWAEYYQQFGHGGHSGEESGMYPDFKESQAQESQGLSATESQIDDATSFLFDNWKSEFPGSASQLGGEGGEFGFNELEAFLSEPCQKVPNPVEWWIVNQDRFPLLSKLALNILSIPAMSAECERVFSNAKLILTERRRTIGDEALEANQVLRAWIRAGLTTSDRCDAVLSALRAFDSDYRRQEKEEETASEADDDDEL</sequence>
<dbReference type="AlphaFoldDB" id="Q92199"/>
<dbReference type="InterPro" id="IPR012337">
    <property type="entry name" value="RNaseH-like_sf"/>
</dbReference>
<evidence type="ECO:0000256" key="2">
    <source>
        <dbReference type="ARBA" id="ARBA00022723"/>
    </source>
</evidence>
<dbReference type="GO" id="GO:0008270">
    <property type="term" value="F:zinc ion binding"/>
    <property type="evidence" value="ECO:0007669"/>
    <property type="project" value="UniProtKB-KW"/>
</dbReference>
<dbReference type="Pfam" id="PF05699">
    <property type="entry name" value="Dimer_Tnp_hAT"/>
    <property type="match status" value="1"/>
</dbReference>
<dbReference type="PANTHER" id="PTHR46481">
    <property type="entry name" value="ZINC FINGER BED DOMAIN-CONTAINING PROTEIN 4"/>
    <property type="match status" value="1"/>
</dbReference>
<evidence type="ECO:0000256" key="1">
    <source>
        <dbReference type="ARBA" id="ARBA00004123"/>
    </source>
</evidence>
<keyword evidence="3" id="KW-0863">Zinc-finger</keyword>
<comment type="subcellular location">
    <subcellularLocation>
        <location evidence="1">Nucleus</location>
    </subcellularLocation>
</comment>
<evidence type="ECO:0000256" key="4">
    <source>
        <dbReference type="ARBA" id="ARBA00022833"/>
    </source>
</evidence>
<reference evidence="8" key="1">
    <citation type="submission" date="1996-08" db="EMBL/GenBank/DDBJ databases">
        <authorList>
            <person name="Goyon C."/>
        </authorList>
    </citation>
    <scope>NUCLEOTIDE SEQUENCE</scope>
    <source>
        <strain evidence="8">RN42</strain>
    </source>
</reference>
<evidence type="ECO:0000259" key="7">
    <source>
        <dbReference type="Pfam" id="PF05699"/>
    </source>
</evidence>
<organism evidence="8">
    <name type="scientific">Ascobolus immersus</name>
    <dbReference type="NCBI Taxonomy" id="5191"/>
    <lineage>
        <taxon>Eukaryota</taxon>
        <taxon>Fungi</taxon>
        <taxon>Dikarya</taxon>
        <taxon>Ascomycota</taxon>
        <taxon>Pezizomycotina</taxon>
        <taxon>Pezizomycetes</taxon>
        <taxon>Pezizales</taxon>
        <taxon>Ascobolaceae</taxon>
        <taxon>Ascobolus</taxon>
    </lineage>
</organism>
<dbReference type="GO" id="GO:0046983">
    <property type="term" value="F:protein dimerization activity"/>
    <property type="evidence" value="ECO:0007669"/>
    <property type="project" value="InterPro"/>
</dbReference>
<keyword evidence="4" id="KW-0862">Zinc</keyword>
<feature type="compositionally biased region" description="Acidic residues" evidence="6">
    <location>
        <begin position="624"/>
        <end position="637"/>
    </location>
</feature>
<dbReference type="EMBL" id="Y07695">
    <property type="protein sequence ID" value="CAA68959.1"/>
    <property type="molecule type" value="Genomic_DNA"/>
</dbReference>
<proteinExistence type="predicted"/>
<feature type="region of interest" description="Disordered" evidence="6">
    <location>
        <begin position="456"/>
        <end position="477"/>
    </location>
</feature>
<name>Q92199_ASCIM</name>
<keyword evidence="5" id="KW-0539">Nucleus</keyword>
<dbReference type="SUPFAM" id="SSF53098">
    <property type="entry name" value="Ribonuclease H-like"/>
    <property type="match status" value="1"/>
</dbReference>
<evidence type="ECO:0000313" key="8">
    <source>
        <dbReference type="EMBL" id="CAA68959.1"/>
    </source>
</evidence>
<protein>
    <submittedName>
        <fullName evidence="8">Putative transposase</fullName>
    </submittedName>
</protein>
<dbReference type="InterPro" id="IPR008906">
    <property type="entry name" value="HATC_C_dom"/>
</dbReference>
<keyword evidence="2" id="KW-0479">Metal-binding</keyword>
<evidence type="ECO:0000256" key="6">
    <source>
        <dbReference type="SAM" id="MobiDB-lite"/>
    </source>
</evidence>
<evidence type="ECO:0000256" key="3">
    <source>
        <dbReference type="ARBA" id="ARBA00022771"/>
    </source>
</evidence>
<dbReference type="InterPro" id="IPR052035">
    <property type="entry name" value="ZnF_BED_domain_contain"/>
</dbReference>
<accession>Q92199</accession>
<dbReference type="GO" id="GO:0005634">
    <property type="term" value="C:nucleus"/>
    <property type="evidence" value="ECO:0007669"/>
    <property type="project" value="UniProtKB-SubCell"/>
</dbReference>
<feature type="region of interest" description="Disordered" evidence="6">
    <location>
        <begin position="618"/>
        <end position="637"/>
    </location>
</feature>
<evidence type="ECO:0000256" key="5">
    <source>
        <dbReference type="ARBA" id="ARBA00023242"/>
    </source>
</evidence>